<gene>
    <name evidence="5" type="ORF">BRAFLDRAFT_66570</name>
</gene>
<dbReference type="InterPro" id="IPR018952">
    <property type="entry name" value="2-5-oligoAdlate_synth_1_dom2/C"/>
</dbReference>
<feature type="coiled-coil region" evidence="2">
    <location>
        <begin position="388"/>
        <end position="436"/>
    </location>
</feature>
<evidence type="ECO:0000256" key="3">
    <source>
        <dbReference type="SAM" id="MobiDB-lite"/>
    </source>
</evidence>
<organism>
    <name type="scientific">Branchiostoma floridae</name>
    <name type="common">Florida lancelet</name>
    <name type="synonym">Amphioxus</name>
    <dbReference type="NCBI Taxonomy" id="7739"/>
    <lineage>
        <taxon>Eukaryota</taxon>
        <taxon>Metazoa</taxon>
        <taxon>Chordata</taxon>
        <taxon>Cephalochordata</taxon>
        <taxon>Leptocardii</taxon>
        <taxon>Amphioxiformes</taxon>
        <taxon>Branchiostomatidae</taxon>
        <taxon>Branchiostoma</taxon>
    </lineage>
</organism>
<dbReference type="PROSITE" id="PS50152">
    <property type="entry name" value="25A_SYNTH_3"/>
    <property type="match status" value="1"/>
</dbReference>
<evidence type="ECO:0000256" key="1">
    <source>
        <dbReference type="ARBA" id="ARBA00009526"/>
    </source>
</evidence>
<dbReference type="InterPro" id="IPR035897">
    <property type="entry name" value="Toll_tir_struct_dom_sf"/>
</dbReference>
<evidence type="ECO:0000256" key="2">
    <source>
        <dbReference type="SAM" id="Coils"/>
    </source>
</evidence>
<feature type="coiled-coil region" evidence="2">
    <location>
        <begin position="721"/>
        <end position="769"/>
    </location>
</feature>
<dbReference type="EMBL" id="GG666552">
    <property type="protein sequence ID" value="EEN56349.1"/>
    <property type="molecule type" value="Genomic_DNA"/>
</dbReference>
<dbReference type="InterPro" id="IPR000157">
    <property type="entry name" value="TIR_dom"/>
</dbReference>
<dbReference type="Gene3D" id="1.10.1410.20">
    <property type="entry name" value="2'-5'-oligoadenylate synthetase 1, domain 2"/>
    <property type="match status" value="2"/>
</dbReference>
<dbReference type="InParanoid" id="C3YU72"/>
<dbReference type="eggNOG" id="ENOG502S649">
    <property type="taxonomic scope" value="Eukaryota"/>
</dbReference>
<dbReference type="PROSITE" id="PS50104">
    <property type="entry name" value="TIR"/>
    <property type="match status" value="1"/>
</dbReference>
<dbReference type="PANTHER" id="PTHR11258">
    <property type="entry name" value="2-5 OLIGOADENYLATE SYNTHETASE"/>
    <property type="match status" value="1"/>
</dbReference>
<accession>C3YU72</accession>
<dbReference type="SUPFAM" id="SSF81631">
    <property type="entry name" value="PAP/OAS1 substrate-binding domain"/>
    <property type="match status" value="1"/>
</dbReference>
<sequence>MAASHQCQTVFICHAGESKPFVRQLVDRLKTDGLEEDQIFFDERSLDTGDELDSIVKVIESPSLKLFVFVVSKYCFDVDRTWIRTEWEAALENNKQIFPIWLDDNNDDFKAFGNLVRKFSNKLRKMIAQRVNPQEISTTLSGLSEKICSLVCGDQPSQQRPTRTADNAVVATRQNIMPEVLPAKLTLEFVQKSKSQLLDKADALFDKEVFKDEESFKKAEKLFDRYKATIESIIGGCFIFNLRFFQPCNVDEFYHDHFRLGPESLSTALTNLLITDEMQAAAGGEELMVRVEVRYDDYIRVRRQLCVTGILKATSVDNLSTLVHPSTERSLIGSKLESLDLAITGTQDSSVTEWAAHPCTKHLTRCVKWKSKQVVSLTRGLEIQQNIVRSLHHQVSHLNKENEKAQQVVMSNTEEMNQFKDENTNLKAIIEALMTAKTKVAVQRPEENNEVRAPNVLETAPSGVEGGAPAEPKTPSSGVEGGAPEEPETPLSGVEGGAPAEPKTPSSGVEGGAAEEPETPLSGVEGGAPEEPETPLSGVEGGAPEEPETPLSGVEGGAPEEPETPLSGVEGGAPEEPETPLSGVEGGAPEEPEAPLSGVEGGAPEEPETPLSGVEGGAPEEPETPLSGVEGGAPEEPETPLSGVEGGAPEEPETPLSGVEGGAPEEPEAPLSGVEGGAAEELETPLSGVEGGAPEEPETALVAHERLEMAKHQPVIQDFIVKSLQKQVARLMKKDEEAQNVLMSKTEENQQLKENNKSLQALIESLLGAKKKAAIPSPTKEDAPMSTEDRESEEPDFPLLGAYGGASEEFEPFTPLWRANKGLIPEVRIPPRPGYSEGWRSFTVPAGFNTFLDHCRPGDVHSYISQHLQTDESFRDECSDVVDRVASFFKRSSLFTVTRFIKGGSLGKGTAIKSKSDIDCVMFISELPPIDSDDYYRQLQRHLERMERGLIRSKNSIAYNFEVVGRTSYAVQLRVKTQKRDHESHDVDLLLATDLLGPVLSSIKKEEVYRMMGRMDARSRENCSAALVELQRDFVKKQPAEVKNLIRLVKMWKPLILDPANPYNNVADRCRNWDAVAEAAKKTLQTPFFSRY</sequence>
<name>C3YU72_BRAFL</name>
<dbReference type="FunFam" id="3.30.460.10:FF:000080">
    <property type="entry name" value="Predicted protein"/>
    <property type="match status" value="1"/>
</dbReference>
<feature type="domain" description="TIR" evidence="4">
    <location>
        <begin position="6"/>
        <end position="127"/>
    </location>
</feature>
<evidence type="ECO:0000259" key="4">
    <source>
        <dbReference type="PROSITE" id="PS50104"/>
    </source>
</evidence>
<dbReference type="GO" id="GO:0007165">
    <property type="term" value="P:signal transduction"/>
    <property type="evidence" value="ECO:0007669"/>
    <property type="project" value="InterPro"/>
</dbReference>
<comment type="similarity">
    <text evidence="1">Belongs to the 2-5A synthase family.</text>
</comment>
<feature type="region of interest" description="Disordered" evidence="3">
    <location>
        <begin position="441"/>
        <end position="704"/>
    </location>
</feature>
<dbReference type="AlphaFoldDB" id="C3YU72"/>
<dbReference type="Gene3D" id="3.30.460.10">
    <property type="entry name" value="Beta Polymerase, domain 2"/>
    <property type="match status" value="1"/>
</dbReference>
<dbReference type="Pfam" id="PF13676">
    <property type="entry name" value="TIR_2"/>
    <property type="match status" value="1"/>
</dbReference>
<dbReference type="SMART" id="SM00255">
    <property type="entry name" value="TIR"/>
    <property type="match status" value="1"/>
</dbReference>
<feature type="region of interest" description="Disordered" evidence="3">
    <location>
        <begin position="773"/>
        <end position="794"/>
    </location>
</feature>
<reference evidence="5" key="1">
    <citation type="journal article" date="2008" name="Nature">
        <title>The amphioxus genome and the evolution of the chordate karyotype.</title>
        <authorList>
            <consortium name="US DOE Joint Genome Institute (JGI-PGF)"/>
            <person name="Putnam N.H."/>
            <person name="Butts T."/>
            <person name="Ferrier D.E.K."/>
            <person name="Furlong R.F."/>
            <person name="Hellsten U."/>
            <person name="Kawashima T."/>
            <person name="Robinson-Rechavi M."/>
            <person name="Shoguchi E."/>
            <person name="Terry A."/>
            <person name="Yu J.-K."/>
            <person name="Benito-Gutierrez E.L."/>
            <person name="Dubchak I."/>
            <person name="Garcia-Fernandez J."/>
            <person name="Gibson-Brown J.J."/>
            <person name="Grigoriev I.V."/>
            <person name="Horton A.C."/>
            <person name="de Jong P.J."/>
            <person name="Jurka J."/>
            <person name="Kapitonov V.V."/>
            <person name="Kohara Y."/>
            <person name="Kuroki Y."/>
            <person name="Lindquist E."/>
            <person name="Lucas S."/>
            <person name="Osoegawa K."/>
            <person name="Pennacchio L.A."/>
            <person name="Salamov A.A."/>
            <person name="Satou Y."/>
            <person name="Sauka-Spengler T."/>
            <person name="Schmutz J."/>
            <person name="Shin-I T."/>
            <person name="Toyoda A."/>
            <person name="Bronner-Fraser M."/>
            <person name="Fujiyama A."/>
            <person name="Holland L.Z."/>
            <person name="Holland P.W.H."/>
            <person name="Satoh N."/>
            <person name="Rokhsar D.S."/>
        </authorList>
    </citation>
    <scope>NUCLEOTIDE SEQUENCE [LARGE SCALE GENOMIC DNA]</scope>
    <source>
        <strain evidence="5">S238N-H82</strain>
        <tissue evidence="5">Testes</tissue>
    </source>
</reference>
<dbReference type="InterPro" id="IPR043519">
    <property type="entry name" value="NT_sf"/>
</dbReference>
<keyword evidence="2" id="KW-0175">Coiled coil</keyword>
<protein>
    <recommendedName>
        <fullName evidence="4">TIR domain-containing protein</fullName>
    </recommendedName>
</protein>
<proteinExistence type="inferred from homology"/>
<evidence type="ECO:0000313" key="5">
    <source>
        <dbReference type="EMBL" id="EEN56349.1"/>
    </source>
</evidence>
<dbReference type="Pfam" id="PF10421">
    <property type="entry name" value="OAS1_C"/>
    <property type="match status" value="2"/>
</dbReference>
<dbReference type="PANTHER" id="PTHR11258:SF11">
    <property type="entry name" value="C2H2-TYPE DOMAIN-CONTAINING PROTEIN"/>
    <property type="match status" value="1"/>
</dbReference>
<dbReference type="SUPFAM" id="SSF52200">
    <property type="entry name" value="Toll/Interleukin receptor TIR domain"/>
    <property type="match status" value="1"/>
</dbReference>
<feature type="compositionally biased region" description="Basic and acidic residues" evidence="3">
    <location>
        <begin position="779"/>
        <end position="789"/>
    </location>
</feature>
<dbReference type="SUPFAM" id="SSF81301">
    <property type="entry name" value="Nucleotidyltransferase"/>
    <property type="match status" value="1"/>
</dbReference>
<dbReference type="Gene3D" id="3.40.50.10140">
    <property type="entry name" value="Toll/interleukin-1 receptor homology (TIR) domain"/>
    <property type="match status" value="1"/>
</dbReference>